<dbReference type="EMBL" id="JAOPJZ010000002">
    <property type="protein sequence ID" value="MCU4751390.1"/>
    <property type="molecule type" value="Genomic_DNA"/>
</dbReference>
<evidence type="ECO:0000313" key="3">
    <source>
        <dbReference type="Proteomes" id="UP001321047"/>
    </source>
</evidence>
<evidence type="ECO:0000256" key="1">
    <source>
        <dbReference type="ARBA" id="ARBA00023172"/>
    </source>
</evidence>
<name>A0AAP3E5V1_9EURY</name>
<dbReference type="InterPro" id="IPR011010">
    <property type="entry name" value="DNA_brk_join_enz"/>
</dbReference>
<comment type="caution">
    <text evidence="2">The sequence shown here is derived from an EMBL/GenBank/DDBJ whole genome shotgun (WGS) entry which is preliminary data.</text>
</comment>
<sequence>MGKAEQINWSRMSLEELQDYWNAYIEIDLERNGIDLNSRPTYEEITEAGYSGIAYALRRHHNMTLSQFLATVGYADPASDSYTWGIDDKTTIDELEAFVRTIDRRRGLAQSTVNTKQARLAQFARVYEDIHGQADLVERVGDGSNRQEEIQRLLAVFDAFHRDLESDGSKLKYYGDVNQFYDHLERRAKAAFNPVAGIKAEYNWQRGDPNNQPLTTRQVRRLYEAADDPAEKILVLGLCAWGLRRNEVASLHHSQLVLETDDPHIAFENRKNGPGTVALLYGVDDLVARIDWLSGRDRDWNGYVFPSRASNSGHIIGGTVQSRFQTLADRADVQVGGELPTSKMGRRFWYTTYLKAQKQLLESLDVIAGEQGSSDPSVVLNNYLSEAERRKYRRDFMRERLSEAFEG</sequence>
<accession>A0AAP3E5V1</accession>
<protein>
    <submittedName>
        <fullName evidence="2">Tyrosine-type recombinase/integrase</fullName>
    </submittedName>
</protein>
<keyword evidence="1" id="KW-0233">DNA recombination</keyword>
<dbReference type="Proteomes" id="UP001321047">
    <property type="component" value="Unassembled WGS sequence"/>
</dbReference>
<dbReference type="InterPro" id="IPR013762">
    <property type="entry name" value="Integrase-like_cat_sf"/>
</dbReference>
<dbReference type="SUPFAM" id="SSF56349">
    <property type="entry name" value="DNA breaking-rejoining enzymes"/>
    <property type="match status" value="1"/>
</dbReference>
<dbReference type="GO" id="GO:0003677">
    <property type="term" value="F:DNA binding"/>
    <property type="evidence" value="ECO:0007669"/>
    <property type="project" value="InterPro"/>
</dbReference>
<dbReference type="GO" id="GO:0015074">
    <property type="term" value="P:DNA integration"/>
    <property type="evidence" value="ECO:0007669"/>
    <property type="project" value="InterPro"/>
</dbReference>
<dbReference type="GO" id="GO:0006310">
    <property type="term" value="P:DNA recombination"/>
    <property type="evidence" value="ECO:0007669"/>
    <property type="project" value="UniProtKB-KW"/>
</dbReference>
<organism evidence="2 3">
    <name type="scientific">Natronosalvus hydrolyticus</name>
    <dbReference type="NCBI Taxonomy" id="2979988"/>
    <lineage>
        <taxon>Archaea</taxon>
        <taxon>Methanobacteriati</taxon>
        <taxon>Methanobacteriota</taxon>
        <taxon>Stenosarchaea group</taxon>
        <taxon>Halobacteria</taxon>
        <taxon>Halobacteriales</taxon>
        <taxon>Natrialbaceae</taxon>
        <taxon>Natronosalvus</taxon>
    </lineage>
</organism>
<dbReference type="RefSeq" id="WP_342807104.1">
    <property type="nucleotide sequence ID" value="NZ_JAOPJZ010000002.1"/>
</dbReference>
<reference evidence="2 3" key="1">
    <citation type="submission" date="2022-09" db="EMBL/GenBank/DDBJ databases">
        <title>Enrichment on poylsaccharides allowed isolation of novel metabolic and taxonomic groups of Haloarchaea.</title>
        <authorList>
            <person name="Sorokin D.Y."/>
            <person name="Elcheninov A.G."/>
            <person name="Khizhniak T.V."/>
            <person name="Kolganova T.V."/>
            <person name="Kublanov I.V."/>
        </authorList>
    </citation>
    <scope>NUCLEOTIDE SEQUENCE [LARGE SCALE GENOMIC DNA]</scope>
    <source>
        <strain evidence="2 3">AArc-curdl1</strain>
    </source>
</reference>
<gene>
    <name evidence="2" type="ORF">OB919_05255</name>
</gene>
<keyword evidence="3" id="KW-1185">Reference proteome</keyword>
<evidence type="ECO:0000313" key="2">
    <source>
        <dbReference type="EMBL" id="MCU4751390.1"/>
    </source>
</evidence>
<proteinExistence type="predicted"/>
<dbReference type="AlphaFoldDB" id="A0AAP3E5V1"/>
<dbReference type="Gene3D" id="1.10.443.10">
    <property type="entry name" value="Intergrase catalytic core"/>
    <property type="match status" value="1"/>
</dbReference>